<comment type="subunit">
    <text evidence="3">Homotetramer.</text>
</comment>
<evidence type="ECO:0000256" key="3">
    <source>
        <dbReference type="ARBA" id="ARBA00011881"/>
    </source>
</evidence>
<dbReference type="PRINTS" id="PR00119">
    <property type="entry name" value="CATATPASE"/>
</dbReference>
<evidence type="ECO:0000313" key="7">
    <source>
        <dbReference type="EMBL" id="PIQ85386.1"/>
    </source>
</evidence>
<keyword evidence="5 7" id="KW-0378">Hydrolase</keyword>
<dbReference type="EC" id="3.1.3.45" evidence="7"/>
<keyword evidence="4" id="KW-0479">Metal-binding</keyword>
<comment type="caution">
    <text evidence="7">The sequence shown here is derived from an EMBL/GenBank/DDBJ whole genome shotgun (WGS) entry which is preliminary data.</text>
</comment>
<dbReference type="SFLD" id="SFLDG01138">
    <property type="entry name" value="C1.6.2:_Deoxy-d-mannose-octulo"/>
    <property type="match status" value="1"/>
</dbReference>
<dbReference type="Gene3D" id="3.40.50.1000">
    <property type="entry name" value="HAD superfamily/HAD-like"/>
    <property type="match status" value="1"/>
</dbReference>
<comment type="cofactor">
    <cofactor evidence="1">
        <name>Mg(2+)</name>
        <dbReference type="ChEBI" id="CHEBI:18420"/>
    </cofactor>
</comment>
<gene>
    <name evidence="7" type="ORF">COV74_09305</name>
</gene>
<dbReference type="InterPro" id="IPR006549">
    <property type="entry name" value="HAD-SF_hydro_IIIA"/>
</dbReference>
<dbReference type="SUPFAM" id="SSF56784">
    <property type="entry name" value="HAD-like"/>
    <property type="match status" value="1"/>
</dbReference>
<dbReference type="InterPro" id="IPR036412">
    <property type="entry name" value="HAD-like_sf"/>
</dbReference>
<dbReference type="InterPro" id="IPR050793">
    <property type="entry name" value="CMP-NeuNAc_synthase"/>
</dbReference>
<keyword evidence="6" id="KW-0460">Magnesium</keyword>
<sequence>MKIALIVVDCDGVLTDGKVWFSENLQQSFKCYSFQDIMGLNMAQRSGVLVAIISGEKVSKSIVKKLDLRKQEKRVRHAPIVKSQCRNKAGVLKSILKKYQISAKNTIYIGDDINDIPAIRMVGIGVAVRNAPKQVKAVARLVTTRDGGNGAVREIIEKFKTKFTRKV</sequence>
<dbReference type="GO" id="GO:0046872">
    <property type="term" value="F:metal ion binding"/>
    <property type="evidence" value="ECO:0007669"/>
    <property type="project" value="UniProtKB-KW"/>
</dbReference>
<reference evidence="7 8" key="1">
    <citation type="submission" date="2017-09" db="EMBL/GenBank/DDBJ databases">
        <title>Depth-based differentiation of microbial function through sediment-hosted aquifers and enrichment of novel symbionts in the deep terrestrial subsurface.</title>
        <authorList>
            <person name="Probst A.J."/>
            <person name="Ladd B."/>
            <person name="Jarett J.K."/>
            <person name="Geller-Mcgrath D.E."/>
            <person name="Sieber C.M."/>
            <person name="Emerson J.B."/>
            <person name="Anantharaman K."/>
            <person name="Thomas B.C."/>
            <person name="Malmstrom R."/>
            <person name="Stieglmeier M."/>
            <person name="Klingl A."/>
            <person name="Woyke T."/>
            <person name="Ryan C.M."/>
            <person name="Banfield J.F."/>
        </authorList>
    </citation>
    <scope>NUCLEOTIDE SEQUENCE [LARGE SCALE GENOMIC DNA]</scope>
    <source>
        <strain evidence="7">CG11_big_fil_rev_8_21_14_0_20_45_26</strain>
    </source>
</reference>
<dbReference type="AlphaFoldDB" id="A0A2H0LM21"/>
<evidence type="ECO:0000256" key="1">
    <source>
        <dbReference type="ARBA" id="ARBA00001946"/>
    </source>
</evidence>
<name>A0A2H0LM21_9BACT</name>
<dbReference type="EMBL" id="PCVY01000068">
    <property type="protein sequence ID" value="PIQ85386.1"/>
    <property type="molecule type" value="Genomic_DNA"/>
</dbReference>
<evidence type="ECO:0000256" key="6">
    <source>
        <dbReference type="ARBA" id="ARBA00022842"/>
    </source>
</evidence>
<dbReference type="PANTHER" id="PTHR21485:SF3">
    <property type="entry name" value="N-ACYLNEURAMINATE CYTIDYLYLTRANSFERASE"/>
    <property type="match status" value="1"/>
</dbReference>
<comment type="similarity">
    <text evidence="2">Belongs to the KdsC family.</text>
</comment>
<dbReference type="SFLD" id="SFLDG01136">
    <property type="entry name" value="C1.6:_Phosphoserine_Phosphatas"/>
    <property type="match status" value="1"/>
</dbReference>
<dbReference type="InterPro" id="IPR010023">
    <property type="entry name" value="KdsC_fam"/>
</dbReference>
<evidence type="ECO:0000256" key="5">
    <source>
        <dbReference type="ARBA" id="ARBA00022801"/>
    </source>
</evidence>
<dbReference type="PANTHER" id="PTHR21485">
    <property type="entry name" value="HAD SUPERFAMILY MEMBERS CMAS AND KDSC"/>
    <property type="match status" value="1"/>
</dbReference>
<evidence type="ECO:0000256" key="4">
    <source>
        <dbReference type="ARBA" id="ARBA00022723"/>
    </source>
</evidence>
<accession>A0A2H0LM21</accession>
<dbReference type="Proteomes" id="UP000230859">
    <property type="component" value="Unassembled WGS sequence"/>
</dbReference>
<protein>
    <submittedName>
        <fullName evidence="7">3-deoxy-D-manno-octulosonate 8-phosphate phosphatase</fullName>
        <ecNumber evidence="7">3.1.3.45</ecNumber>
    </submittedName>
</protein>
<dbReference type="GO" id="GO:0019143">
    <property type="term" value="F:3-deoxy-manno-octulosonate-8-phosphatase activity"/>
    <property type="evidence" value="ECO:0007669"/>
    <property type="project" value="UniProtKB-EC"/>
</dbReference>
<proteinExistence type="inferred from homology"/>
<evidence type="ECO:0000256" key="2">
    <source>
        <dbReference type="ARBA" id="ARBA00005893"/>
    </source>
</evidence>
<organism evidence="7 8">
    <name type="scientific">Candidatus Abzuiibacterium crystallinum</name>
    <dbReference type="NCBI Taxonomy" id="1974748"/>
    <lineage>
        <taxon>Bacteria</taxon>
        <taxon>Pseudomonadati</taxon>
        <taxon>Candidatus Omnitrophota</taxon>
        <taxon>Candidatus Abzuiibacterium</taxon>
    </lineage>
</organism>
<dbReference type="Pfam" id="PF08282">
    <property type="entry name" value="Hydrolase_3"/>
    <property type="match status" value="1"/>
</dbReference>
<dbReference type="InterPro" id="IPR023214">
    <property type="entry name" value="HAD_sf"/>
</dbReference>
<evidence type="ECO:0000313" key="8">
    <source>
        <dbReference type="Proteomes" id="UP000230859"/>
    </source>
</evidence>
<dbReference type="NCBIfam" id="TIGR01662">
    <property type="entry name" value="HAD-SF-IIIA"/>
    <property type="match status" value="1"/>
</dbReference>
<dbReference type="SFLD" id="SFLDS00003">
    <property type="entry name" value="Haloacid_Dehalogenase"/>
    <property type="match status" value="1"/>
</dbReference>
<dbReference type="GO" id="GO:0008781">
    <property type="term" value="F:N-acylneuraminate cytidylyltransferase activity"/>
    <property type="evidence" value="ECO:0007669"/>
    <property type="project" value="TreeGrafter"/>
</dbReference>